<name>A0ABV4SXH0_9ACTN</name>
<evidence type="ECO:0000313" key="2">
    <source>
        <dbReference type="EMBL" id="MFA3843102.1"/>
    </source>
</evidence>
<comment type="caution">
    <text evidence="2">The sequence shown here is derived from an EMBL/GenBank/DDBJ whole genome shotgun (WGS) entry which is preliminary data.</text>
</comment>
<reference evidence="2 3" key="1">
    <citation type="submission" date="2024-08" db="EMBL/GenBank/DDBJ databases">
        <title>Genome sequence of Streptomyces aureus CACIA-1.46HGO.</title>
        <authorList>
            <person name="Evangelista-Martinez Z."/>
        </authorList>
    </citation>
    <scope>NUCLEOTIDE SEQUENCE [LARGE SCALE GENOMIC DNA]</scope>
    <source>
        <strain evidence="2 3">CACIA-1.46HGO</strain>
    </source>
</reference>
<protein>
    <submittedName>
        <fullName evidence="2">Nuclear transport factor 2 family protein</fullName>
    </submittedName>
</protein>
<dbReference type="EMBL" id="JBGOSP010000051">
    <property type="protein sequence ID" value="MFA3843102.1"/>
    <property type="molecule type" value="Genomic_DNA"/>
</dbReference>
<accession>A0ABV4SXH0</accession>
<dbReference type="Proteomes" id="UP001571476">
    <property type="component" value="Unassembled WGS sequence"/>
</dbReference>
<sequence length="152" mass="16815">MTDSQTIAAQTEQTRQLVTEFYRIATGVGATMTLPELIHPDIVLEEPAFFFQHGIHRGIDAMGAISPIVGELLDRTSIQVKSIVADGDRAFAVFTVAMLDNHDQALIAEYWEVRDGKLALLRIFPHDPSPYMARQNRIVRAQADAIPTISLG</sequence>
<dbReference type="SUPFAM" id="SSF54427">
    <property type="entry name" value="NTF2-like"/>
    <property type="match status" value="1"/>
</dbReference>
<keyword evidence="3" id="KW-1185">Reference proteome</keyword>
<evidence type="ECO:0000313" key="3">
    <source>
        <dbReference type="Proteomes" id="UP001571476"/>
    </source>
</evidence>
<dbReference type="Pfam" id="PF12680">
    <property type="entry name" value="SnoaL_2"/>
    <property type="match status" value="1"/>
</dbReference>
<proteinExistence type="predicted"/>
<dbReference type="InterPro" id="IPR032710">
    <property type="entry name" value="NTF2-like_dom_sf"/>
</dbReference>
<evidence type="ECO:0000259" key="1">
    <source>
        <dbReference type="Pfam" id="PF12680"/>
    </source>
</evidence>
<organism evidence="2 3">
    <name type="scientific">Streptomyces aureus</name>
    <dbReference type="NCBI Taxonomy" id="193461"/>
    <lineage>
        <taxon>Bacteria</taxon>
        <taxon>Bacillati</taxon>
        <taxon>Actinomycetota</taxon>
        <taxon>Actinomycetes</taxon>
        <taxon>Kitasatosporales</taxon>
        <taxon>Streptomycetaceae</taxon>
        <taxon>Streptomyces</taxon>
    </lineage>
</organism>
<gene>
    <name evidence="2" type="ORF">ACEG43_44425</name>
</gene>
<dbReference type="InterPro" id="IPR037401">
    <property type="entry name" value="SnoaL-like"/>
</dbReference>
<feature type="domain" description="SnoaL-like" evidence="1">
    <location>
        <begin position="19"/>
        <end position="119"/>
    </location>
</feature>
<dbReference type="Gene3D" id="3.10.450.50">
    <property type="match status" value="1"/>
</dbReference>
<dbReference type="RefSeq" id="WP_372566967.1">
    <property type="nucleotide sequence ID" value="NZ_JBGOSP010000051.1"/>
</dbReference>